<evidence type="ECO:0000256" key="4">
    <source>
        <dbReference type="ARBA" id="ARBA00023136"/>
    </source>
</evidence>
<dbReference type="GO" id="GO:0071577">
    <property type="term" value="P:zinc ion transmembrane transport"/>
    <property type="evidence" value="ECO:0000318"/>
    <property type="project" value="GO_Central"/>
</dbReference>
<feature type="transmembrane region" description="Helical" evidence="5">
    <location>
        <begin position="67"/>
        <end position="87"/>
    </location>
</feature>
<dbReference type="EMBL" id="ABEU02000018">
    <property type="status" value="NOT_ANNOTATED_CDS"/>
    <property type="molecule type" value="Genomic_DNA"/>
</dbReference>
<dbReference type="PANTHER" id="PTHR11040:SF44">
    <property type="entry name" value="PROTEIN ZNTC-RELATED"/>
    <property type="match status" value="1"/>
</dbReference>
<feature type="transmembrane region" description="Helical" evidence="5">
    <location>
        <begin position="291"/>
        <end position="310"/>
    </location>
</feature>
<dbReference type="GO" id="GO:0005886">
    <property type="term" value="C:plasma membrane"/>
    <property type="evidence" value="ECO:0000318"/>
    <property type="project" value="GO_Central"/>
</dbReference>
<organism evidence="6 7">
    <name type="scientific">Physcomitrium patens</name>
    <name type="common">Spreading-leaved earth moss</name>
    <name type="synonym">Physcomitrella patens</name>
    <dbReference type="NCBI Taxonomy" id="3218"/>
    <lineage>
        <taxon>Eukaryota</taxon>
        <taxon>Viridiplantae</taxon>
        <taxon>Streptophyta</taxon>
        <taxon>Embryophyta</taxon>
        <taxon>Bryophyta</taxon>
        <taxon>Bryophytina</taxon>
        <taxon>Bryopsida</taxon>
        <taxon>Funariidae</taxon>
        <taxon>Funariales</taxon>
        <taxon>Funariaceae</taxon>
        <taxon>Physcomitrium</taxon>
    </lineage>
</organism>
<proteinExistence type="predicted"/>
<comment type="subcellular location">
    <subcellularLocation>
        <location evidence="1">Membrane</location>
        <topology evidence="1">Multi-pass membrane protein</topology>
    </subcellularLocation>
</comment>
<dbReference type="GO" id="GO:0005385">
    <property type="term" value="F:zinc ion transmembrane transporter activity"/>
    <property type="evidence" value="ECO:0000318"/>
    <property type="project" value="GO_Central"/>
</dbReference>
<dbReference type="EnsemblPlants" id="Pp3c18_9640V3.2">
    <property type="protein sequence ID" value="Pp3c18_9640V3.2"/>
    <property type="gene ID" value="Pp3c18_9640"/>
</dbReference>
<dbReference type="AlphaFoldDB" id="A0A7I4BLK1"/>
<accession>A0A7I4BLK1</accession>
<dbReference type="Proteomes" id="UP000006727">
    <property type="component" value="Chromosome 18"/>
</dbReference>
<feature type="transmembrane region" description="Helical" evidence="5">
    <location>
        <begin position="213"/>
        <end position="239"/>
    </location>
</feature>
<reference evidence="6" key="3">
    <citation type="submission" date="2020-12" db="UniProtKB">
        <authorList>
            <consortium name="EnsemblPlants"/>
        </authorList>
    </citation>
    <scope>IDENTIFICATION</scope>
</reference>
<keyword evidence="4 5" id="KW-0472">Membrane</keyword>
<dbReference type="Gramene" id="Pp3c18_9640V3.2">
    <property type="protein sequence ID" value="Pp3c18_9640V3.2"/>
    <property type="gene ID" value="Pp3c18_9640"/>
</dbReference>
<dbReference type="InParanoid" id="A0A7I4BLK1"/>
<keyword evidence="7" id="KW-1185">Reference proteome</keyword>
<dbReference type="InterPro" id="IPR003689">
    <property type="entry name" value="ZIP"/>
</dbReference>
<name>A0A7I4BLK1_PHYPA</name>
<evidence type="ECO:0000256" key="5">
    <source>
        <dbReference type="SAM" id="Phobius"/>
    </source>
</evidence>
<evidence type="ECO:0000256" key="3">
    <source>
        <dbReference type="ARBA" id="ARBA00022989"/>
    </source>
</evidence>
<evidence type="ECO:0000313" key="6">
    <source>
        <dbReference type="EnsemblPlants" id="Pp3c18_9640V3.2"/>
    </source>
</evidence>
<protein>
    <recommendedName>
        <fullName evidence="8">ZIP family transporter</fullName>
    </recommendedName>
</protein>
<evidence type="ECO:0000256" key="1">
    <source>
        <dbReference type="ARBA" id="ARBA00004141"/>
    </source>
</evidence>
<keyword evidence="2 5" id="KW-0812">Transmembrane</keyword>
<evidence type="ECO:0000256" key="2">
    <source>
        <dbReference type="ARBA" id="ARBA00022692"/>
    </source>
</evidence>
<dbReference type="PANTHER" id="PTHR11040">
    <property type="entry name" value="ZINC/IRON TRANSPORTER"/>
    <property type="match status" value="1"/>
</dbReference>
<dbReference type="Pfam" id="PF02535">
    <property type="entry name" value="Zip"/>
    <property type="match status" value="2"/>
</dbReference>
<keyword evidence="3 5" id="KW-1133">Transmembrane helix</keyword>
<reference evidence="6 7" key="1">
    <citation type="journal article" date="2008" name="Science">
        <title>The Physcomitrella genome reveals evolutionary insights into the conquest of land by plants.</title>
        <authorList>
            <person name="Rensing S."/>
            <person name="Lang D."/>
            <person name="Zimmer A."/>
            <person name="Terry A."/>
            <person name="Salamov A."/>
            <person name="Shapiro H."/>
            <person name="Nishiyama T."/>
            <person name="Perroud P.-F."/>
            <person name="Lindquist E."/>
            <person name="Kamisugi Y."/>
            <person name="Tanahashi T."/>
            <person name="Sakakibara K."/>
            <person name="Fujita T."/>
            <person name="Oishi K."/>
            <person name="Shin-I T."/>
            <person name="Kuroki Y."/>
            <person name="Toyoda A."/>
            <person name="Suzuki Y."/>
            <person name="Hashimoto A."/>
            <person name="Yamaguchi K."/>
            <person name="Sugano A."/>
            <person name="Kohara Y."/>
            <person name="Fujiyama A."/>
            <person name="Anterola A."/>
            <person name="Aoki S."/>
            <person name="Ashton N."/>
            <person name="Barbazuk W.B."/>
            <person name="Barker E."/>
            <person name="Bennetzen J."/>
            <person name="Bezanilla M."/>
            <person name="Blankenship R."/>
            <person name="Cho S.H."/>
            <person name="Dutcher S."/>
            <person name="Estelle M."/>
            <person name="Fawcett J.A."/>
            <person name="Gundlach H."/>
            <person name="Hanada K."/>
            <person name="Heyl A."/>
            <person name="Hicks K.A."/>
            <person name="Hugh J."/>
            <person name="Lohr M."/>
            <person name="Mayer K."/>
            <person name="Melkozernov A."/>
            <person name="Murata T."/>
            <person name="Nelson D."/>
            <person name="Pils B."/>
            <person name="Prigge M."/>
            <person name="Reiss B."/>
            <person name="Renner T."/>
            <person name="Rombauts S."/>
            <person name="Rushton P."/>
            <person name="Sanderfoot A."/>
            <person name="Schween G."/>
            <person name="Shiu S.-H."/>
            <person name="Stueber K."/>
            <person name="Theodoulou F.L."/>
            <person name="Tu H."/>
            <person name="Van de Peer Y."/>
            <person name="Verrier P.J."/>
            <person name="Waters E."/>
            <person name="Wood A."/>
            <person name="Yang L."/>
            <person name="Cove D."/>
            <person name="Cuming A."/>
            <person name="Hasebe M."/>
            <person name="Lucas S."/>
            <person name="Mishler D.B."/>
            <person name="Reski R."/>
            <person name="Grigoriev I."/>
            <person name="Quatrano R.S."/>
            <person name="Boore J.L."/>
        </authorList>
    </citation>
    <scope>NUCLEOTIDE SEQUENCE [LARGE SCALE GENOMIC DNA]</scope>
    <source>
        <strain evidence="6 7">cv. Gransden 2004</strain>
    </source>
</reference>
<evidence type="ECO:0000313" key="7">
    <source>
        <dbReference type="Proteomes" id="UP000006727"/>
    </source>
</evidence>
<reference evidence="6 7" key="2">
    <citation type="journal article" date="2018" name="Plant J.">
        <title>The Physcomitrella patens chromosome-scale assembly reveals moss genome structure and evolution.</title>
        <authorList>
            <person name="Lang D."/>
            <person name="Ullrich K.K."/>
            <person name="Murat F."/>
            <person name="Fuchs J."/>
            <person name="Jenkins J."/>
            <person name="Haas F.B."/>
            <person name="Piednoel M."/>
            <person name="Gundlach H."/>
            <person name="Van Bel M."/>
            <person name="Meyberg R."/>
            <person name="Vives C."/>
            <person name="Morata J."/>
            <person name="Symeonidi A."/>
            <person name="Hiss M."/>
            <person name="Muchero W."/>
            <person name="Kamisugi Y."/>
            <person name="Saleh O."/>
            <person name="Blanc G."/>
            <person name="Decker E.L."/>
            <person name="van Gessel N."/>
            <person name="Grimwood J."/>
            <person name="Hayes R.D."/>
            <person name="Graham S.W."/>
            <person name="Gunter L.E."/>
            <person name="McDaniel S.F."/>
            <person name="Hoernstein S.N.W."/>
            <person name="Larsson A."/>
            <person name="Li F.W."/>
            <person name="Perroud P.F."/>
            <person name="Phillips J."/>
            <person name="Ranjan P."/>
            <person name="Rokshar D.S."/>
            <person name="Rothfels C.J."/>
            <person name="Schneider L."/>
            <person name="Shu S."/>
            <person name="Stevenson D.W."/>
            <person name="Thummler F."/>
            <person name="Tillich M."/>
            <person name="Villarreal Aguilar J.C."/>
            <person name="Widiez T."/>
            <person name="Wong G.K."/>
            <person name="Wymore A."/>
            <person name="Zhang Y."/>
            <person name="Zimmer A.D."/>
            <person name="Quatrano R.S."/>
            <person name="Mayer K.F.X."/>
            <person name="Goodstein D."/>
            <person name="Casacuberta J.M."/>
            <person name="Vandepoele K."/>
            <person name="Reski R."/>
            <person name="Cuming A.C."/>
            <person name="Tuskan G.A."/>
            <person name="Maumus F."/>
            <person name="Salse J."/>
            <person name="Schmutz J."/>
            <person name="Rensing S.A."/>
        </authorList>
    </citation>
    <scope>NUCLEOTIDE SEQUENCE [LARGE SCALE GENOMIC DNA]</scope>
    <source>
        <strain evidence="6 7">cv. Gransden 2004</strain>
    </source>
</reference>
<feature type="transmembrane region" description="Helical" evidence="5">
    <location>
        <begin position="259"/>
        <end position="279"/>
    </location>
</feature>
<feature type="transmembrane region" description="Helical" evidence="5">
    <location>
        <begin position="34"/>
        <end position="52"/>
    </location>
</feature>
<evidence type="ECO:0008006" key="8">
    <source>
        <dbReference type="Google" id="ProtNLM"/>
    </source>
</evidence>
<sequence length="311" mass="33516">MKETEAPMSFLHSCEGPGLEGECLDKAAATRLKTVAIIVIFLTSFLGFYIPVSSRRFRFLNLRGNPFWMMKVFAGGVILATAFIHMLPTAQNDFASPCLPQNPRGEIPTEKVDDMTGKKGALGETHVDDVNDSMFLHARHLVTAQVFELGVAAHSITVGISVGVSNSPCTIKPVFAALTFHQFFEGVALGGCVAKSCTVPFSIVTKSHFQPLFFIYTTAFMGFGFAITTSLGIAIGLGITASYNENSATSLIFTGMFDAISAGILAYMALVDFIAADFLSKRMQSSKQLQVYGFVFLFFGVGAMSSIGLWA</sequence>